<dbReference type="Proteomes" id="UP001497382">
    <property type="component" value="Unassembled WGS sequence"/>
</dbReference>
<reference evidence="8 9" key="1">
    <citation type="submission" date="2024-04" db="EMBL/GenBank/DDBJ databases">
        <authorList>
            <person name="Rising A."/>
            <person name="Reimegard J."/>
            <person name="Sonavane S."/>
            <person name="Akerstrom W."/>
            <person name="Nylinder S."/>
            <person name="Hedman E."/>
            <person name="Kallberg Y."/>
        </authorList>
    </citation>
    <scope>NUCLEOTIDE SEQUENCE [LARGE SCALE GENOMIC DNA]</scope>
</reference>
<feature type="transmembrane region" description="Helical" evidence="6">
    <location>
        <begin position="26"/>
        <end position="43"/>
    </location>
</feature>
<dbReference type="Pfam" id="PF08205">
    <property type="entry name" value="C2-set_2"/>
    <property type="match status" value="2"/>
</dbReference>
<dbReference type="SMART" id="SM00408">
    <property type="entry name" value="IGc2"/>
    <property type="match status" value="3"/>
</dbReference>
<feature type="domain" description="Ig-like" evidence="7">
    <location>
        <begin position="375"/>
        <end position="479"/>
    </location>
</feature>
<dbReference type="InterPro" id="IPR003599">
    <property type="entry name" value="Ig_sub"/>
</dbReference>
<name>A0AAV2B6J4_9ARAC</name>
<dbReference type="PANTHER" id="PTHR23278">
    <property type="entry name" value="SIDESTEP PROTEIN"/>
    <property type="match status" value="1"/>
</dbReference>
<organism evidence="8 9">
    <name type="scientific">Larinioides sclopetarius</name>
    <dbReference type="NCBI Taxonomy" id="280406"/>
    <lineage>
        <taxon>Eukaryota</taxon>
        <taxon>Metazoa</taxon>
        <taxon>Ecdysozoa</taxon>
        <taxon>Arthropoda</taxon>
        <taxon>Chelicerata</taxon>
        <taxon>Arachnida</taxon>
        <taxon>Araneae</taxon>
        <taxon>Araneomorphae</taxon>
        <taxon>Entelegynae</taxon>
        <taxon>Araneoidea</taxon>
        <taxon>Araneidae</taxon>
        <taxon>Larinioides</taxon>
    </lineage>
</organism>
<dbReference type="PROSITE" id="PS50835">
    <property type="entry name" value="IG_LIKE"/>
    <property type="match status" value="3"/>
</dbReference>
<accession>A0AAV2B6J4</accession>
<evidence type="ECO:0000256" key="5">
    <source>
        <dbReference type="ARBA" id="ARBA00023157"/>
    </source>
</evidence>
<dbReference type="SUPFAM" id="SSF48726">
    <property type="entry name" value="Immunoglobulin"/>
    <property type="match status" value="4"/>
</dbReference>
<dbReference type="EMBL" id="CAXIEN010000280">
    <property type="protein sequence ID" value="CAL1291270.1"/>
    <property type="molecule type" value="Genomic_DNA"/>
</dbReference>
<keyword evidence="9" id="KW-1185">Reference proteome</keyword>
<comment type="caution">
    <text evidence="8">The sequence shown here is derived from an EMBL/GenBank/DDBJ whole genome shotgun (WGS) entry which is preliminary data.</text>
</comment>
<dbReference type="AlphaFoldDB" id="A0AAV2B6J4"/>
<keyword evidence="5" id="KW-1015">Disulfide bond</keyword>
<keyword evidence="2 6" id="KW-0812">Transmembrane</keyword>
<protein>
    <recommendedName>
        <fullName evidence="7">Ig-like domain-containing protein</fullName>
    </recommendedName>
</protein>
<proteinExistence type="predicted"/>
<evidence type="ECO:0000256" key="3">
    <source>
        <dbReference type="ARBA" id="ARBA00022989"/>
    </source>
</evidence>
<dbReference type="InterPro" id="IPR013783">
    <property type="entry name" value="Ig-like_fold"/>
</dbReference>
<evidence type="ECO:0000256" key="1">
    <source>
        <dbReference type="ARBA" id="ARBA00004167"/>
    </source>
</evidence>
<sequence length="502" mass="54674">MRTKSKPCASFVPGGTKCVSTSKGRFALGTVLVLVAILPGLHFSEIVAGREHTVSGKVGESVVLPCEVDSHNCGRIYVITWTKHIGEEWRRVYLYSDTHSKPMNAFAGRAHFVLHNNSNAELHLRSLSVSDEGTYKCDVTYVHGKCPSLTFTKLYTLMKPKPPDLYVDGSLVQNATILGPYTEGSTFILDCRSSGGRPPPLITLWNGTRTLAAKSHVQTTEDGASDVIVTARFVLSRWDLESRLECRVQSNATLAPMVKWIKLDIHVKPVSLRLRGPTTPVVAGEMVSLTCTVEGSRPAASITWFNRSREVEPQPPASRDLMSDATYRTSSTLVFIASRHDHQGDFCCQGLNEVQKLQNQPPLFQIVKLDVLYPPSVEVLPKEGLIVNETGEAVLTCSFSANPPNVTEVVWYKDGKPAKMVHPQATSSNNLKGGPPPGVPPFKPSNKLVLDGIVRAEAGSYSCHVRNAFGRGNSTNNITVDVLYPPSVRVGVTPSVAAESTE</sequence>
<dbReference type="SMART" id="SM00409">
    <property type="entry name" value="IG"/>
    <property type="match status" value="3"/>
</dbReference>
<evidence type="ECO:0000313" key="8">
    <source>
        <dbReference type="EMBL" id="CAL1291270.1"/>
    </source>
</evidence>
<dbReference type="Gene3D" id="2.60.40.10">
    <property type="entry name" value="Immunoglobulins"/>
    <property type="match status" value="4"/>
</dbReference>
<gene>
    <name evidence="8" type="ORF">LARSCL_LOCUS16997</name>
</gene>
<feature type="non-terminal residue" evidence="8">
    <location>
        <position position="502"/>
    </location>
</feature>
<evidence type="ECO:0000313" key="9">
    <source>
        <dbReference type="Proteomes" id="UP001497382"/>
    </source>
</evidence>
<dbReference type="InterPro" id="IPR003598">
    <property type="entry name" value="Ig_sub2"/>
</dbReference>
<evidence type="ECO:0000256" key="4">
    <source>
        <dbReference type="ARBA" id="ARBA00023136"/>
    </source>
</evidence>
<comment type="subcellular location">
    <subcellularLocation>
        <location evidence="1">Membrane</location>
        <topology evidence="1">Single-pass membrane protein</topology>
    </subcellularLocation>
</comment>
<feature type="domain" description="Ig-like" evidence="7">
    <location>
        <begin position="39"/>
        <end position="152"/>
    </location>
</feature>
<evidence type="ECO:0000256" key="6">
    <source>
        <dbReference type="SAM" id="Phobius"/>
    </source>
</evidence>
<dbReference type="InterPro" id="IPR013106">
    <property type="entry name" value="Ig_V-set"/>
</dbReference>
<keyword evidence="4 6" id="KW-0472">Membrane</keyword>
<dbReference type="GO" id="GO:0016020">
    <property type="term" value="C:membrane"/>
    <property type="evidence" value="ECO:0007669"/>
    <property type="project" value="UniProtKB-SubCell"/>
</dbReference>
<dbReference type="InterPro" id="IPR007110">
    <property type="entry name" value="Ig-like_dom"/>
</dbReference>
<evidence type="ECO:0000259" key="7">
    <source>
        <dbReference type="PROSITE" id="PS50835"/>
    </source>
</evidence>
<dbReference type="InterPro" id="IPR013162">
    <property type="entry name" value="CD80_C2-set"/>
</dbReference>
<dbReference type="InterPro" id="IPR036179">
    <property type="entry name" value="Ig-like_dom_sf"/>
</dbReference>
<keyword evidence="3 6" id="KW-1133">Transmembrane helix</keyword>
<evidence type="ECO:0000256" key="2">
    <source>
        <dbReference type="ARBA" id="ARBA00022692"/>
    </source>
</evidence>
<feature type="domain" description="Ig-like" evidence="7">
    <location>
        <begin position="269"/>
        <end position="349"/>
    </location>
</feature>
<dbReference type="Pfam" id="PF13927">
    <property type="entry name" value="Ig_3"/>
    <property type="match status" value="1"/>
</dbReference>
<dbReference type="Pfam" id="PF07686">
    <property type="entry name" value="V-set"/>
    <property type="match status" value="1"/>
</dbReference>
<dbReference type="PANTHER" id="PTHR23278:SF32">
    <property type="entry name" value="NEUROMUSCULIN, ISOFORM E"/>
    <property type="match status" value="1"/>
</dbReference>